<reference evidence="2 3" key="1">
    <citation type="submission" date="2023-08" db="EMBL/GenBank/DDBJ databases">
        <title>Black Yeasts Isolated from many extreme environments.</title>
        <authorList>
            <person name="Coleine C."/>
            <person name="Stajich J.E."/>
            <person name="Selbmann L."/>
        </authorList>
    </citation>
    <scope>NUCLEOTIDE SEQUENCE [LARGE SCALE GENOMIC DNA]</scope>
    <source>
        <strain evidence="2 3">CCFEE 6328</strain>
    </source>
</reference>
<proteinExistence type="predicted"/>
<feature type="region of interest" description="Disordered" evidence="1">
    <location>
        <begin position="1"/>
        <end position="112"/>
    </location>
</feature>
<organism evidence="2 3">
    <name type="scientific">Exophiala sideris</name>
    <dbReference type="NCBI Taxonomy" id="1016849"/>
    <lineage>
        <taxon>Eukaryota</taxon>
        <taxon>Fungi</taxon>
        <taxon>Dikarya</taxon>
        <taxon>Ascomycota</taxon>
        <taxon>Pezizomycotina</taxon>
        <taxon>Eurotiomycetes</taxon>
        <taxon>Chaetothyriomycetidae</taxon>
        <taxon>Chaetothyriales</taxon>
        <taxon>Herpotrichiellaceae</taxon>
        <taxon>Exophiala</taxon>
    </lineage>
</organism>
<sequence>MAPASTTPNFSRPFNSPLSTGALETPVRSSRRRHALSDLPHSASQANMPLRRSAKAPSPAKKPFDVASHSTAKDKPANCQTEDVHDEGGVPSVPGGRHNRKLSGVSQKSTTSDSAVTTVLSAELGDVGHPIKNFRPYLWRHLDVNRETLNIDVFWPIKLEDIDDEEEEDENGDLKGVFPIKELQPLKTFHNLHYLQLNGMMRSYQSVIWATCWVNKNLTKVHLEMALEPLICDDIMHKYRKIDTKWTFDRLSDTAPENEYMGSHGSGTLHEEFGDGEYLDHQVMKNSQLAVLHQVPVENLRYLPITHLTLLNFVVDGGPFYRWFDPAKFKEITFKGDCIDTGFSLPDDMMTTVRVNSPKPVAPARWVRPGEVKLVEIKKKKPTTDKAEASGKVEEKVTSGKAEDKVTSGKAEESGKAEASGNGGGLKSKLSQIMPKWGSKGKDETAQLEKNMAKMGM</sequence>
<evidence type="ECO:0000313" key="2">
    <source>
        <dbReference type="EMBL" id="KAK5055782.1"/>
    </source>
</evidence>
<protein>
    <submittedName>
        <fullName evidence="2">Uncharacterized protein</fullName>
    </submittedName>
</protein>
<feature type="region of interest" description="Disordered" evidence="1">
    <location>
        <begin position="378"/>
        <end position="457"/>
    </location>
</feature>
<dbReference type="EMBL" id="JAVRRF010000019">
    <property type="protein sequence ID" value="KAK5055782.1"/>
    <property type="molecule type" value="Genomic_DNA"/>
</dbReference>
<evidence type="ECO:0000313" key="3">
    <source>
        <dbReference type="Proteomes" id="UP001345691"/>
    </source>
</evidence>
<accession>A0ABR0J4A8</accession>
<feature type="compositionally biased region" description="Polar residues" evidence="1">
    <location>
        <begin position="1"/>
        <end position="19"/>
    </location>
</feature>
<name>A0ABR0J4A8_9EURO</name>
<evidence type="ECO:0000256" key="1">
    <source>
        <dbReference type="SAM" id="MobiDB-lite"/>
    </source>
</evidence>
<feature type="compositionally biased region" description="Basic and acidic residues" evidence="1">
    <location>
        <begin position="71"/>
        <end position="88"/>
    </location>
</feature>
<keyword evidence="3" id="KW-1185">Reference proteome</keyword>
<feature type="compositionally biased region" description="Basic and acidic residues" evidence="1">
    <location>
        <begin position="378"/>
        <end position="416"/>
    </location>
</feature>
<gene>
    <name evidence="2" type="ORF">LTR69_008157</name>
</gene>
<comment type="caution">
    <text evidence="2">The sequence shown here is derived from an EMBL/GenBank/DDBJ whole genome shotgun (WGS) entry which is preliminary data.</text>
</comment>
<dbReference type="Proteomes" id="UP001345691">
    <property type="component" value="Unassembled WGS sequence"/>
</dbReference>